<evidence type="ECO:0000313" key="1">
    <source>
        <dbReference type="EMBL" id="AKH47920.1"/>
    </source>
</evidence>
<sequence length="83" mass="9084">MQSICKMELSLLILGIIAQAFHLLEMRTLTEEKTLIAHGGSAQVLKISRLCLLTGIRQAYKALSLITHGTSAHPSPLNRSRTS</sequence>
<organism evidence="1">
    <name type="scientific">uncultured marine virus</name>
    <dbReference type="NCBI Taxonomy" id="186617"/>
    <lineage>
        <taxon>Viruses</taxon>
        <taxon>environmental samples</taxon>
    </lineage>
</organism>
<reference evidence="1" key="1">
    <citation type="journal article" date="2015" name="Front. Microbiol.">
        <title>Combining genomic sequencing methods to explore viral diversity and reveal potential virus-host interactions.</title>
        <authorList>
            <person name="Chow C.E."/>
            <person name="Winget D.M."/>
            <person name="White R.A.III."/>
            <person name="Hallam S.J."/>
            <person name="Suttle C.A."/>
        </authorList>
    </citation>
    <scope>NUCLEOTIDE SEQUENCE</scope>
    <source>
        <strain evidence="1">Oxic1_4</strain>
    </source>
</reference>
<proteinExistence type="predicted"/>
<reference evidence="1" key="2">
    <citation type="submission" date="2015-03" db="EMBL/GenBank/DDBJ databases">
        <authorList>
            <person name="Chow C.-E.T."/>
            <person name="Winget D.M."/>
            <person name="White R.A.III."/>
            <person name="Hallam S.J."/>
            <person name="Suttle C.A."/>
        </authorList>
    </citation>
    <scope>NUCLEOTIDE SEQUENCE</scope>
    <source>
        <strain evidence="1">Oxic1_4</strain>
    </source>
</reference>
<accession>A0A0F7L7L3</accession>
<dbReference type="EMBL" id="KR029599">
    <property type="protein sequence ID" value="AKH47920.1"/>
    <property type="molecule type" value="Genomic_DNA"/>
</dbReference>
<name>A0A0F7L7L3_9VIRU</name>
<protein>
    <submittedName>
        <fullName evidence="1">Uncharacterized protein</fullName>
    </submittedName>
</protein>